<dbReference type="EMBL" id="CP012670">
    <property type="protein sequence ID" value="AUX22283.1"/>
    <property type="molecule type" value="Genomic_DNA"/>
</dbReference>
<proteinExistence type="predicted"/>
<sequence>MTPSTRRTVVVTGATGFLGRNILAALAARPEGEVRAIAACRDPSRLPRTCRGEVLRGDLRLVPWLAGGGARMPLVSDADLGEAFALAATAPALAPYESLNIVGDEQPTFREVVALIAEASGSPAPMFSVPYSLGYAFAALMEALHPVLPGSSPFLSRSLVHVAESRRCATDRARRVLGFAGHKSWRTAVHEAVAELGRAGFPWPRLAQGVE</sequence>
<evidence type="ECO:0000313" key="1">
    <source>
        <dbReference type="EMBL" id="AUX22283.1"/>
    </source>
</evidence>
<accession>A0A4P2Q0F8</accession>
<gene>
    <name evidence="1" type="ORF">SOCEGT47_027840</name>
</gene>
<protein>
    <recommendedName>
        <fullName evidence="3">Thioester reductase (TE) domain-containing protein</fullName>
    </recommendedName>
</protein>
<organism evidence="1 2">
    <name type="scientific">Sorangium cellulosum</name>
    <name type="common">Polyangium cellulosum</name>
    <dbReference type="NCBI Taxonomy" id="56"/>
    <lineage>
        <taxon>Bacteria</taxon>
        <taxon>Pseudomonadati</taxon>
        <taxon>Myxococcota</taxon>
        <taxon>Polyangia</taxon>
        <taxon>Polyangiales</taxon>
        <taxon>Polyangiaceae</taxon>
        <taxon>Sorangium</taxon>
    </lineage>
</organism>
<dbReference type="Gene3D" id="3.40.50.720">
    <property type="entry name" value="NAD(P)-binding Rossmann-like Domain"/>
    <property type="match status" value="2"/>
</dbReference>
<dbReference type="SUPFAM" id="SSF51735">
    <property type="entry name" value="NAD(P)-binding Rossmann-fold domains"/>
    <property type="match status" value="1"/>
</dbReference>
<name>A0A4P2Q0F8_SORCE</name>
<dbReference type="Proteomes" id="UP000295781">
    <property type="component" value="Chromosome"/>
</dbReference>
<dbReference type="InterPro" id="IPR036291">
    <property type="entry name" value="NAD(P)-bd_dom_sf"/>
</dbReference>
<dbReference type="RefSeq" id="WP_129347473.1">
    <property type="nucleotide sequence ID" value="NZ_CP012670.1"/>
</dbReference>
<dbReference type="OrthoDB" id="9803010at2"/>
<evidence type="ECO:0008006" key="3">
    <source>
        <dbReference type="Google" id="ProtNLM"/>
    </source>
</evidence>
<dbReference type="PANTHER" id="PTHR48079">
    <property type="entry name" value="PROTEIN YEEZ"/>
    <property type="match status" value="1"/>
</dbReference>
<dbReference type="InterPro" id="IPR051783">
    <property type="entry name" value="NAD(P)-dependent_oxidoreduct"/>
</dbReference>
<dbReference type="PANTHER" id="PTHR48079:SF6">
    <property type="entry name" value="NAD(P)-BINDING DOMAIN-CONTAINING PROTEIN-RELATED"/>
    <property type="match status" value="1"/>
</dbReference>
<evidence type="ECO:0000313" key="2">
    <source>
        <dbReference type="Proteomes" id="UP000295781"/>
    </source>
</evidence>
<dbReference type="AlphaFoldDB" id="A0A4P2Q0F8"/>
<dbReference type="GO" id="GO:0004029">
    <property type="term" value="F:aldehyde dehydrogenase (NAD+) activity"/>
    <property type="evidence" value="ECO:0007669"/>
    <property type="project" value="TreeGrafter"/>
</dbReference>
<dbReference type="GO" id="GO:0005737">
    <property type="term" value="C:cytoplasm"/>
    <property type="evidence" value="ECO:0007669"/>
    <property type="project" value="TreeGrafter"/>
</dbReference>
<reference evidence="1 2" key="1">
    <citation type="submission" date="2015-09" db="EMBL/GenBank/DDBJ databases">
        <title>Sorangium comparison.</title>
        <authorList>
            <person name="Zaburannyi N."/>
            <person name="Bunk B."/>
            <person name="Overmann J."/>
            <person name="Mueller R."/>
        </authorList>
    </citation>
    <scope>NUCLEOTIDE SEQUENCE [LARGE SCALE GENOMIC DNA]</scope>
    <source>
        <strain evidence="1 2">So ceGT47</strain>
    </source>
</reference>